<name>A0A2W0H0T2_9BACI</name>
<comment type="caution">
    <text evidence="9">The sequence shown here is derived from an EMBL/GenBank/DDBJ whole genome shotgun (WGS) entry which is preliminary data.</text>
</comment>
<evidence type="ECO:0000256" key="4">
    <source>
        <dbReference type="ARBA" id="ARBA00022692"/>
    </source>
</evidence>
<evidence type="ECO:0000313" key="9">
    <source>
        <dbReference type="EMBL" id="PYZ95384.1"/>
    </source>
</evidence>
<dbReference type="CDD" id="cd06261">
    <property type="entry name" value="TM_PBP2"/>
    <property type="match status" value="1"/>
</dbReference>
<dbReference type="PANTHER" id="PTHR43386">
    <property type="entry name" value="OLIGOPEPTIDE TRANSPORT SYSTEM PERMEASE PROTEIN APPC"/>
    <property type="match status" value="1"/>
</dbReference>
<dbReference type="SUPFAM" id="SSF161098">
    <property type="entry name" value="MetI-like"/>
    <property type="match status" value="1"/>
</dbReference>
<dbReference type="RefSeq" id="WP_110521901.1">
    <property type="nucleotide sequence ID" value="NZ_PDOF01000006.1"/>
</dbReference>
<dbReference type="GO" id="GO:0005886">
    <property type="term" value="C:plasma membrane"/>
    <property type="evidence" value="ECO:0007669"/>
    <property type="project" value="UniProtKB-SubCell"/>
</dbReference>
<keyword evidence="6 7" id="KW-0472">Membrane</keyword>
<comment type="subcellular location">
    <subcellularLocation>
        <location evidence="1 7">Cell membrane</location>
        <topology evidence="1 7">Multi-pass membrane protein</topology>
    </subcellularLocation>
</comment>
<reference evidence="9 10" key="1">
    <citation type="submission" date="2017-10" db="EMBL/GenBank/DDBJ databases">
        <title>Bacillus sp. nov., a halophilic bacterium isolated from a Yangshapao Lake.</title>
        <authorList>
            <person name="Wang H."/>
        </authorList>
    </citation>
    <scope>NUCLEOTIDE SEQUENCE [LARGE SCALE GENOMIC DNA]</scope>
    <source>
        <strain evidence="9 10">YSP-3</strain>
    </source>
</reference>
<evidence type="ECO:0000313" key="10">
    <source>
        <dbReference type="Proteomes" id="UP000248066"/>
    </source>
</evidence>
<accession>A0A2W0H0T2</accession>
<keyword evidence="4 7" id="KW-0812">Transmembrane</keyword>
<dbReference type="EMBL" id="PDOF01000006">
    <property type="protein sequence ID" value="PYZ95384.1"/>
    <property type="molecule type" value="Genomic_DNA"/>
</dbReference>
<keyword evidence="5 7" id="KW-1133">Transmembrane helix</keyword>
<evidence type="ECO:0000256" key="7">
    <source>
        <dbReference type="RuleBase" id="RU363032"/>
    </source>
</evidence>
<evidence type="ECO:0000259" key="8">
    <source>
        <dbReference type="PROSITE" id="PS50928"/>
    </source>
</evidence>
<evidence type="ECO:0000256" key="3">
    <source>
        <dbReference type="ARBA" id="ARBA00022475"/>
    </source>
</evidence>
<feature type="transmembrane region" description="Helical" evidence="7">
    <location>
        <begin position="100"/>
        <end position="126"/>
    </location>
</feature>
<dbReference type="Pfam" id="PF00528">
    <property type="entry name" value="BPD_transp_1"/>
    <property type="match status" value="1"/>
</dbReference>
<dbReference type="InterPro" id="IPR035906">
    <property type="entry name" value="MetI-like_sf"/>
</dbReference>
<feature type="transmembrane region" description="Helical" evidence="7">
    <location>
        <begin position="267"/>
        <end position="288"/>
    </location>
</feature>
<dbReference type="NCBIfam" id="NF045476">
    <property type="entry name" value="Opp4C"/>
    <property type="match status" value="1"/>
</dbReference>
<dbReference type="AlphaFoldDB" id="A0A2W0H0T2"/>
<sequence length="301" mass="33182">MSAVVDQQRVEELKKKAKKQSPWAIARRKLLRNKLAVISLVYLIIVIIAAYLAPWITPHSPTLVDIMNRNVEPGGEYILGTDRSGRDILTLLLYGARTSLTIGIVCMIGIVLIGTTIGSIAGYYGGWVDAVLMRFTDFMMNFPFLVFVIVLASIFREAGIWALIVVFIVLGWTGAARVVRSKMMSEKENEYVMAAISIGGTPFKVIRKHLLPNVMTTIIVQATLLLAVMIVAETALSFLGFGVPSGTPSWGNMMQEARSPTVIRNSWWIWIPPAIAITSTILAINFIGEGIKDAFNPKSLR</sequence>
<gene>
    <name evidence="9" type="ORF">CR205_19850</name>
</gene>
<comment type="similarity">
    <text evidence="7">Belongs to the binding-protein-dependent transport system permease family.</text>
</comment>
<keyword evidence="3" id="KW-1003">Cell membrane</keyword>
<protein>
    <submittedName>
        <fullName evidence="9">Peptide ABC transporter permease</fullName>
    </submittedName>
</protein>
<feature type="transmembrane region" description="Helical" evidence="7">
    <location>
        <begin position="214"/>
        <end position="243"/>
    </location>
</feature>
<feature type="transmembrane region" description="Helical" evidence="7">
    <location>
        <begin position="138"/>
        <end position="155"/>
    </location>
</feature>
<dbReference type="GO" id="GO:0055085">
    <property type="term" value="P:transmembrane transport"/>
    <property type="evidence" value="ECO:0007669"/>
    <property type="project" value="InterPro"/>
</dbReference>
<proteinExistence type="inferred from homology"/>
<organism evidence="9 10">
    <name type="scientific">Alteribacter lacisalsi</name>
    <dbReference type="NCBI Taxonomy" id="2045244"/>
    <lineage>
        <taxon>Bacteria</taxon>
        <taxon>Bacillati</taxon>
        <taxon>Bacillota</taxon>
        <taxon>Bacilli</taxon>
        <taxon>Bacillales</taxon>
        <taxon>Bacillaceae</taxon>
        <taxon>Alteribacter</taxon>
    </lineage>
</organism>
<evidence type="ECO:0000256" key="5">
    <source>
        <dbReference type="ARBA" id="ARBA00022989"/>
    </source>
</evidence>
<dbReference type="InterPro" id="IPR053523">
    <property type="entry name" value="Oligopeptide_permease_AppC"/>
</dbReference>
<evidence type="ECO:0000256" key="2">
    <source>
        <dbReference type="ARBA" id="ARBA00022448"/>
    </source>
</evidence>
<keyword evidence="2 7" id="KW-0813">Transport</keyword>
<dbReference type="InterPro" id="IPR050366">
    <property type="entry name" value="BP-dependent_transpt_permease"/>
</dbReference>
<dbReference type="InterPro" id="IPR025966">
    <property type="entry name" value="OppC_N"/>
</dbReference>
<dbReference type="Pfam" id="PF12911">
    <property type="entry name" value="OppC_N"/>
    <property type="match status" value="1"/>
</dbReference>
<evidence type="ECO:0000256" key="6">
    <source>
        <dbReference type="ARBA" id="ARBA00023136"/>
    </source>
</evidence>
<dbReference type="InterPro" id="IPR000515">
    <property type="entry name" value="MetI-like"/>
</dbReference>
<dbReference type="PROSITE" id="PS50928">
    <property type="entry name" value="ABC_TM1"/>
    <property type="match status" value="1"/>
</dbReference>
<feature type="transmembrane region" description="Helical" evidence="7">
    <location>
        <begin position="35"/>
        <end position="56"/>
    </location>
</feature>
<evidence type="ECO:0000256" key="1">
    <source>
        <dbReference type="ARBA" id="ARBA00004651"/>
    </source>
</evidence>
<dbReference type="OrthoDB" id="9797472at2"/>
<dbReference type="Gene3D" id="1.10.3720.10">
    <property type="entry name" value="MetI-like"/>
    <property type="match status" value="1"/>
</dbReference>
<dbReference type="PANTHER" id="PTHR43386:SF1">
    <property type="entry name" value="D,D-DIPEPTIDE TRANSPORT SYSTEM PERMEASE PROTEIN DDPC-RELATED"/>
    <property type="match status" value="1"/>
</dbReference>
<dbReference type="Proteomes" id="UP000248066">
    <property type="component" value="Unassembled WGS sequence"/>
</dbReference>
<feature type="domain" description="ABC transmembrane type-1" evidence="8">
    <location>
        <begin position="96"/>
        <end position="288"/>
    </location>
</feature>
<keyword evidence="10" id="KW-1185">Reference proteome</keyword>
<feature type="transmembrane region" description="Helical" evidence="7">
    <location>
        <begin position="161"/>
        <end position="179"/>
    </location>
</feature>